<dbReference type="GO" id="GO:0016491">
    <property type="term" value="F:oxidoreductase activity"/>
    <property type="evidence" value="ECO:0007669"/>
    <property type="project" value="UniProtKB-KW"/>
</dbReference>
<evidence type="ECO:0000256" key="2">
    <source>
        <dbReference type="ARBA" id="ARBA00023002"/>
    </source>
</evidence>
<reference evidence="4 5" key="1">
    <citation type="submission" date="2020-11" db="EMBL/GenBank/DDBJ databases">
        <title>Arthrobacter antarcticus sp. nov., isolated from Antarctic Soil.</title>
        <authorList>
            <person name="Li J."/>
        </authorList>
    </citation>
    <scope>NUCLEOTIDE SEQUENCE [LARGE SCALE GENOMIC DNA]</scope>
    <source>
        <strain evidence="4 5">Z1-20</strain>
    </source>
</reference>
<dbReference type="InterPro" id="IPR057326">
    <property type="entry name" value="KR_dom"/>
</dbReference>
<evidence type="ECO:0000259" key="3">
    <source>
        <dbReference type="SMART" id="SM00822"/>
    </source>
</evidence>
<keyword evidence="2" id="KW-0560">Oxidoreductase</keyword>
<dbReference type="InterPro" id="IPR020904">
    <property type="entry name" value="Sc_DH/Rdtase_CS"/>
</dbReference>
<dbReference type="Pfam" id="PF00106">
    <property type="entry name" value="adh_short"/>
    <property type="match status" value="1"/>
</dbReference>
<comment type="similarity">
    <text evidence="1">Belongs to the short-chain dehydrogenases/reductases (SDR) family.</text>
</comment>
<proteinExistence type="inferred from homology"/>
<evidence type="ECO:0000313" key="4">
    <source>
        <dbReference type="EMBL" id="MBG0740718.1"/>
    </source>
</evidence>
<dbReference type="InterPro" id="IPR036291">
    <property type="entry name" value="NAD(P)-bd_dom_sf"/>
</dbReference>
<dbReference type="PANTHER" id="PTHR43477">
    <property type="entry name" value="DIHYDROANTICAPSIN 7-DEHYDROGENASE"/>
    <property type="match status" value="1"/>
</dbReference>
<dbReference type="Gene3D" id="3.40.50.720">
    <property type="entry name" value="NAD(P)-binding Rossmann-like Domain"/>
    <property type="match status" value="1"/>
</dbReference>
<name>A0A931CM05_9MICC</name>
<dbReference type="CDD" id="cd05233">
    <property type="entry name" value="SDR_c"/>
    <property type="match status" value="1"/>
</dbReference>
<gene>
    <name evidence="4" type="ORF">IV500_15190</name>
</gene>
<organism evidence="4 5">
    <name type="scientific">Arthrobacter terrae</name>
    <dbReference type="NCBI Taxonomy" id="2935737"/>
    <lineage>
        <taxon>Bacteria</taxon>
        <taxon>Bacillati</taxon>
        <taxon>Actinomycetota</taxon>
        <taxon>Actinomycetes</taxon>
        <taxon>Micrococcales</taxon>
        <taxon>Micrococcaceae</taxon>
        <taxon>Arthrobacter</taxon>
    </lineage>
</organism>
<sequence>MTESLETEKLTVLIAGGSSPAGIATARALAQKGHQVLSVGSDADRIASAVAGIPGASGLVCNLADWADVQALADSVHRDFGAVDGLIHLVGGWRGGKGITGQSDEDWDFLQRNVITTLRNTSRTFYPDLLASPTGRLAIVSSTSVTRPTAGNANYAMAKAAAEAWVQAVADGFAADQSQAAAVVLAVKALVDDGMRAAAPQRAFPGFTDVKLLAEEILALFTQPAAGLNGSRRIL</sequence>
<dbReference type="EMBL" id="JADNYM010000020">
    <property type="protein sequence ID" value="MBG0740718.1"/>
    <property type="molecule type" value="Genomic_DNA"/>
</dbReference>
<evidence type="ECO:0000313" key="5">
    <source>
        <dbReference type="Proteomes" id="UP000655366"/>
    </source>
</evidence>
<evidence type="ECO:0000256" key="1">
    <source>
        <dbReference type="ARBA" id="ARBA00006484"/>
    </source>
</evidence>
<dbReference type="SUPFAM" id="SSF51735">
    <property type="entry name" value="NAD(P)-binding Rossmann-fold domains"/>
    <property type="match status" value="1"/>
</dbReference>
<dbReference type="PANTHER" id="PTHR43477:SF1">
    <property type="entry name" value="DIHYDROANTICAPSIN 7-DEHYDROGENASE"/>
    <property type="match status" value="1"/>
</dbReference>
<feature type="domain" description="Ketoreductase" evidence="3">
    <location>
        <begin position="10"/>
        <end position="194"/>
    </location>
</feature>
<dbReference type="AlphaFoldDB" id="A0A931CM05"/>
<protein>
    <submittedName>
        <fullName evidence="4">SDR family oxidoreductase</fullName>
    </submittedName>
</protein>
<keyword evidence="5" id="KW-1185">Reference proteome</keyword>
<dbReference type="PRINTS" id="PR00081">
    <property type="entry name" value="GDHRDH"/>
</dbReference>
<dbReference type="RefSeq" id="WP_196397652.1">
    <property type="nucleotide sequence ID" value="NZ_JADNYM010000020.1"/>
</dbReference>
<dbReference type="InterPro" id="IPR002347">
    <property type="entry name" value="SDR_fam"/>
</dbReference>
<dbReference type="SMART" id="SM00822">
    <property type="entry name" value="PKS_KR"/>
    <property type="match status" value="1"/>
</dbReference>
<dbReference type="Proteomes" id="UP000655366">
    <property type="component" value="Unassembled WGS sequence"/>
</dbReference>
<dbReference type="InterPro" id="IPR051122">
    <property type="entry name" value="SDR_DHRS6-like"/>
</dbReference>
<comment type="caution">
    <text evidence="4">The sequence shown here is derived from an EMBL/GenBank/DDBJ whole genome shotgun (WGS) entry which is preliminary data.</text>
</comment>
<dbReference type="PROSITE" id="PS00061">
    <property type="entry name" value="ADH_SHORT"/>
    <property type="match status" value="1"/>
</dbReference>
<accession>A0A931CM05</accession>